<dbReference type="InterPro" id="IPR009057">
    <property type="entry name" value="Homeodomain-like_sf"/>
</dbReference>
<name>A0A4Q1D6J3_9BACT</name>
<evidence type="ECO:0000256" key="2">
    <source>
        <dbReference type="PROSITE-ProRule" id="PRU00335"/>
    </source>
</evidence>
<keyword evidence="5" id="KW-1185">Reference proteome</keyword>
<accession>A0A4Q1D6J3</accession>
<dbReference type="GO" id="GO:0003677">
    <property type="term" value="F:DNA binding"/>
    <property type="evidence" value="ECO:0007669"/>
    <property type="project" value="UniProtKB-UniRule"/>
</dbReference>
<feature type="domain" description="HTH tetR-type" evidence="3">
    <location>
        <begin position="20"/>
        <end position="80"/>
    </location>
</feature>
<dbReference type="OrthoDB" id="9787680at2"/>
<evidence type="ECO:0000256" key="1">
    <source>
        <dbReference type="ARBA" id="ARBA00023125"/>
    </source>
</evidence>
<keyword evidence="1 2" id="KW-0238">DNA-binding</keyword>
<protein>
    <submittedName>
        <fullName evidence="4">TetR/AcrR family transcriptional regulator</fullName>
    </submittedName>
</protein>
<evidence type="ECO:0000259" key="3">
    <source>
        <dbReference type="PROSITE" id="PS50977"/>
    </source>
</evidence>
<dbReference type="InterPro" id="IPR001647">
    <property type="entry name" value="HTH_TetR"/>
</dbReference>
<proteinExistence type="predicted"/>
<comment type="caution">
    <text evidence="4">The sequence shown here is derived from an EMBL/GenBank/DDBJ whole genome shotgun (WGS) entry which is preliminary data.</text>
</comment>
<organism evidence="4 5">
    <name type="scientific">Filimonas effusa</name>
    <dbReference type="NCBI Taxonomy" id="2508721"/>
    <lineage>
        <taxon>Bacteria</taxon>
        <taxon>Pseudomonadati</taxon>
        <taxon>Bacteroidota</taxon>
        <taxon>Chitinophagia</taxon>
        <taxon>Chitinophagales</taxon>
        <taxon>Chitinophagaceae</taxon>
        <taxon>Filimonas</taxon>
    </lineage>
</organism>
<dbReference type="Gene3D" id="1.10.357.10">
    <property type="entry name" value="Tetracycline Repressor, domain 2"/>
    <property type="match status" value="1"/>
</dbReference>
<dbReference type="SUPFAM" id="SSF46689">
    <property type="entry name" value="Homeodomain-like"/>
    <property type="match status" value="1"/>
</dbReference>
<dbReference type="Proteomes" id="UP000290545">
    <property type="component" value="Unassembled WGS sequence"/>
</dbReference>
<sequence length="211" mass="24030">MQLPVFSHGEFFYYQQFSAMNTSEQLLITGQKLFGKLGIKAVTVDDLCNDLPISKKTFYKLYDDKKEFVLEVMRYSIKQLKRELIACRRNCDNAIEMLFAQQDILSGFYEMRPLFDPEFLELCPKAVRLIISFREVFLAAGIERNLREGVAAGLYQEAFDLKEVTKAFLLLIDILLLTKGPDKAAAKGALMIFINGITTSCGRALLMQIRG</sequence>
<evidence type="ECO:0000313" key="5">
    <source>
        <dbReference type="Proteomes" id="UP000290545"/>
    </source>
</evidence>
<evidence type="ECO:0000313" key="4">
    <source>
        <dbReference type="EMBL" id="RXK83331.1"/>
    </source>
</evidence>
<gene>
    <name evidence="4" type="ORF">ESB13_14605</name>
</gene>
<dbReference type="EMBL" id="SDHZ01000002">
    <property type="protein sequence ID" value="RXK83331.1"/>
    <property type="molecule type" value="Genomic_DNA"/>
</dbReference>
<feature type="DNA-binding region" description="H-T-H motif" evidence="2">
    <location>
        <begin position="43"/>
        <end position="62"/>
    </location>
</feature>
<dbReference type="AlphaFoldDB" id="A0A4Q1D6J3"/>
<dbReference type="PROSITE" id="PS50977">
    <property type="entry name" value="HTH_TETR_2"/>
    <property type="match status" value="1"/>
</dbReference>
<reference evidence="4 5" key="1">
    <citation type="submission" date="2019-01" db="EMBL/GenBank/DDBJ databases">
        <title>Filimonas sp. strain TTM-71.</title>
        <authorList>
            <person name="Chen W.-M."/>
        </authorList>
    </citation>
    <scope>NUCLEOTIDE SEQUENCE [LARGE SCALE GENOMIC DNA]</scope>
    <source>
        <strain evidence="4 5">TTM-71</strain>
    </source>
</reference>